<keyword evidence="2" id="KW-1185">Reference proteome</keyword>
<dbReference type="EMBL" id="BPLR01006559">
    <property type="protein sequence ID" value="GIY10743.1"/>
    <property type="molecule type" value="Genomic_DNA"/>
</dbReference>
<proteinExistence type="predicted"/>
<gene>
    <name evidence="1" type="ORF">CEXT_125841</name>
</gene>
<comment type="caution">
    <text evidence="1">The sequence shown here is derived from an EMBL/GenBank/DDBJ whole genome shotgun (WGS) entry which is preliminary data.</text>
</comment>
<protein>
    <submittedName>
        <fullName evidence="1">Uncharacterized protein</fullName>
    </submittedName>
</protein>
<reference evidence="1 2" key="1">
    <citation type="submission" date="2021-06" db="EMBL/GenBank/DDBJ databases">
        <title>Caerostris extrusa draft genome.</title>
        <authorList>
            <person name="Kono N."/>
            <person name="Arakawa K."/>
        </authorList>
    </citation>
    <scope>NUCLEOTIDE SEQUENCE [LARGE SCALE GENOMIC DNA]</scope>
</reference>
<evidence type="ECO:0000313" key="2">
    <source>
        <dbReference type="Proteomes" id="UP001054945"/>
    </source>
</evidence>
<name>A0AAV4QSX2_CAEEX</name>
<dbReference type="AlphaFoldDB" id="A0AAV4QSX2"/>
<sequence>MVLPKPPEYGDPKATVYRNIIQNFSSRRTISSRSMRLCSDIPCTSSGINSDGLVSETLLAIFEKQYQPKTNIDAAISFCSGAFTKSVTMFSVVTVTTARK</sequence>
<evidence type="ECO:0000313" key="1">
    <source>
        <dbReference type="EMBL" id="GIY10743.1"/>
    </source>
</evidence>
<accession>A0AAV4QSX2</accession>
<organism evidence="1 2">
    <name type="scientific">Caerostris extrusa</name>
    <name type="common">Bark spider</name>
    <name type="synonym">Caerostris bankana</name>
    <dbReference type="NCBI Taxonomy" id="172846"/>
    <lineage>
        <taxon>Eukaryota</taxon>
        <taxon>Metazoa</taxon>
        <taxon>Ecdysozoa</taxon>
        <taxon>Arthropoda</taxon>
        <taxon>Chelicerata</taxon>
        <taxon>Arachnida</taxon>
        <taxon>Araneae</taxon>
        <taxon>Araneomorphae</taxon>
        <taxon>Entelegynae</taxon>
        <taxon>Araneoidea</taxon>
        <taxon>Araneidae</taxon>
        <taxon>Caerostris</taxon>
    </lineage>
</organism>
<dbReference type="Proteomes" id="UP001054945">
    <property type="component" value="Unassembled WGS sequence"/>
</dbReference>